<dbReference type="GO" id="GO:0005506">
    <property type="term" value="F:iron ion binding"/>
    <property type="evidence" value="ECO:0007669"/>
    <property type="project" value="InterPro"/>
</dbReference>
<dbReference type="AlphaFoldDB" id="A0A1Q5U051"/>
<dbReference type="GO" id="GO:0016705">
    <property type="term" value="F:oxidoreductase activity, acting on paired donors, with incorporation or reduction of molecular oxygen"/>
    <property type="evidence" value="ECO:0007669"/>
    <property type="project" value="InterPro"/>
</dbReference>
<dbReference type="STRING" id="1316194.A0A1Q5U051"/>
<sequence length="110" mass="11970">MNAVLGAVLIYVVKALLTRRKYAGSLPPGPVGKPIVGNISDLPPPGAQDWMHWLKHKELYGPISSVTVLGQTIVIINDNQIAAELLNKRTALHSSRPNLVFASQMSDFEL</sequence>
<keyword evidence="3" id="KW-0349">Heme</keyword>
<accession>A0A1Q5U051</accession>
<keyword evidence="7" id="KW-0503">Monooxygenase</keyword>
<gene>
    <name evidence="9" type="ORF">PENSUB_6566</name>
</gene>
<evidence type="ECO:0000256" key="7">
    <source>
        <dbReference type="ARBA" id="ARBA00023033"/>
    </source>
</evidence>
<dbReference type="PANTHER" id="PTHR46300:SF7">
    <property type="entry name" value="P450, PUTATIVE (EUROFUNG)-RELATED"/>
    <property type="match status" value="1"/>
</dbReference>
<dbReference type="Pfam" id="PF00067">
    <property type="entry name" value="p450"/>
    <property type="match status" value="1"/>
</dbReference>
<keyword evidence="10" id="KW-1185">Reference proteome</keyword>
<dbReference type="GO" id="GO:0004497">
    <property type="term" value="F:monooxygenase activity"/>
    <property type="evidence" value="ECO:0007669"/>
    <property type="project" value="UniProtKB-KW"/>
</dbReference>
<dbReference type="GO" id="GO:0020037">
    <property type="term" value="F:heme binding"/>
    <property type="evidence" value="ECO:0007669"/>
    <property type="project" value="InterPro"/>
</dbReference>
<proteinExistence type="inferred from homology"/>
<dbReference type="EMBL" id="MNBE01000602">
    <property type="protein sequence ID" value="OKP05846.1"/>
    <property type="molecule type" value="Genomic_DNA"/>
</dbReference>
<dbReference type="SUPFAM" id="SSF48264">
    <property type="entry name" value="Cytochrome P450"/>
    <property type="match status" value="1"/>
</dbReference>
<keyword evidence="8" id="KW-0732">Signal</keyword>
<keyword evidence="6" id="KW-0408">Iron</keyword>
<dbReference type="Proteomes" id="UP000186955">
    <property type="component" value="Unassembled WGS sequence"/>
</dbReference>
<feature type="chain" id="PRO_5013270860" evidence="8">
    <location>
        <begin position="16"/>
        <end position="110"/>
    </location>
</feature>
<evidence type="ECO:0000256" key="5">
    <source>
        <dbReference type="ARBA" id="ARBA00023002"/>
    </source>
</evidence>
<feature type="signal peptide" evidence="8">
    <location>
        <begin position="1"/>
        <end position="15"/>
    </location>
</feature>
<evidence type="ECO:0000256" key="3">
    <source>
        <dbReference type="ARBA" id="ARBA00022617"/>
    </source>
</evidence>
<name>A0A1Q5U051_9EURO</name>
<comment type="similarity">
    <text evidence="2">Belongs to the cytochrome P450 family.</text>
</comment>
<evidence type="ECO:0000256" key="6">
    <source>
        <dbReference type="ARBA" id="ARBA00023004"/>
    </source>
</evidence>
<evidence type="ECO:0000256" key="4">
    <source>
        <dbReference type="ARBA" id="ARBA00022723"/>
    </source>
</evidence>
<dbReference type="InterPro" id="IPR001128">
    <property type="entry name" value="Cyt_P450"/>
</dbReference>
<organism evidence="9 10">
    <name type="scientific">Penicillium subrubescens</name>
    <dbReference type="NCBI Taxonomy" id="1316194"/>
    <lineage>
        <taxon>Eukaryota</taxon>
        <taxon>Fungi</taxon>
        <taxon>Dikarya</taxon>
        <taxon>Ascomycota</taxon>
        <taxon>Pezizomycotina</taxon>
        <taxon>Eurotiomycetes</taxon>
        <taxon>Eurotiomycetidae</taxon>
        <taxon>Eurotiales</taxon>
        <taxon>Aspergillaceae</taxon>
        <taxon>Penicillium</taxon>
    </lineage>
</organism>
<evidence type="ECO:0000313" key="10">
    <source>
        <dbReference type="Proteomes" id="UP000186955"/>
    </source>
</evidence>
<keyword evidence="4" id="KW-0479">Metal-binding</keyword>
<dbReference type="OrthoDB" id="4362293at2759"/>
<dbReference type="InterPro" id="IPR050364">
    <property type="entry name" value="Cytochrome_P450_fung"/>
</dbReference>
<evidence type="ECO:0000313" key="9">
    <source>
        <dbReference type="EMBL" id="OKP05846.1"/>
    </source>
</evidence>
<evidence type="ECO:0000256" key="2">
    <source>
        <dbReference type="ARBA" id="ARBA00010617"/>
    </source>
</evidence>
<comment type="cofactor">
    <cofactor evidence="1">
        <name>heme</name>
        <dbReference type="ChEBI" id="CHEBI:30413"/>
    </cofactor>
</comment>
<comment type="caution">
    <text evidence="9">The sequence shown here is derived from an EMBL/GenBank/DDBJ whole genome shotgun (WGS) entry which is preliminary data.</text>
</comment>
<evidence type="ECO:0000256" key="1">
    <source>
        <dbReference type="ARBA" id="ARBA00001971"/>
    </source>
</evidence>
<dbReference type="InterPro" id="IPR036396">
    <property type="entry name" value="Cyt_P450_sf"/>
</dbReference>
<dbReference type="Gene3D" id="1.10.630.10">
    <property type="entry name" value="Cytochrome P450"/>
    <property type="match status" value="1"/>
</dbReference>
<evidence type="ECO:0000256" key="8">
    <source>
        <dbReference type="SAM" id="SignalP"/>
    </source>
</evidence>
<protein>
    <submittedName>
        <fullName evidence="9">O-methylsterigmatocystin oxidoreductase</fullName>
    </submittedName>
</protein>
<reference evidence="9 10" key="1">
    <citation type="submission" date="2016-10" db="EMBL/GenBank/DDBJ databases">
        <title>Genome sequence of the ascomycete fungus Penicillium subrubescens.</title>
        <authorList>
            <person name="De Vries R.P."/>
            <person name="Peng M."/>
            <person name="Dilokpimol A."/>
            <person name="Hilden K."/>
            <person name="Makela M.R."/>
            <person name="Grigoriev I."/>
            <person name="Riley R."/>
            <person name="Granchi Z."/>
        </authorList>
    </citation>
    <scope>NUCLEOTIDE SEQUENCE [LARGE SCALE GENOMIC DNA]</scope>
    <source>
        <strain evidence="9 10">CBS 132785</strain>
    </source>
</reference>
<dbReference type="PANTHER" id="PTHR46300">
    <property type="entry name" value="P450, PUTATIVE (EUROFUNG)-RELATED-RELATED"/>
    <property type="match status" value="1"/>
</dbReference>
<keyword evidence="5" id="KW-0560">Oxidoreductase</keyword>
<dbReference type="GO" id="GO:0043386">
    <property type="term" value="P:mycotoxin biosynthetic process"/>
    <property type="evidence" value="ECO:0007669"/>
    <property type="project" value="UniProtKB-ARBA"/>
</dbReference>